<dbReference type="InterPro" id="IPR014976">
    <property type="entry name" value="AbpA_HamA_C"/>
</dbReference>
<protein>
    <submittedName>
        <fullName evidence="2">DUF1837 domain-containing protein</fullName>
    </submittedName>
</protein>
<keyword evidence="3" id="KW-1185">Reference proteome</keyword>
<gene>
    <name evidence="2" type="ORF">NX722_08735</name>
</gene>
<proteinExistence type="predicted"/>
<dbReference type="Pfam" id="PF08878">
    <property type="entry name" value="HamA"/>
    <property type="match status" value="1"/>
</dbReference>
<accession>A0ABT3MTN6</accession>
<evidence type="ECO:0000313" key="2">
    <source>
        <dbReference type="EMBL" id="MCW7552724.1"/>
    </source>
</evidence>
<dbReference type="Proteomes" id="UP001209854">
    <property type="component" value="Unassembled WGS sequence"/>
</dbReference>
<reference evidence="2 3" key="1">
    <citation type="submission" date="2022-10" db="EMBL/GenBank/DDBJ databases">
        <title>High-quality genome sequences of two octocoral-associated bacteria, Endozoicomonas euniceicola EF212 and Endozoicomonas gorgoniicola PS125.</title>
        <authorList>
            <person name="Chiou Y.-J."/>
            <person name="Chen Y.-H."/>
        </authorList>
    </citation>
    <scope>NUCLEOTIDE SEQUENCE [LARGE SCALE GENOMIC DNA]</scope>
    <source>
        <strain evidence="2 3">PS125</strain>
    </source>
</reference>
<organism evidence="2 3">
    <name type="scientific">Endozoicomonas gorgoniicola</name>
    <dbReference type="NCBI Taxonomy" id="1234144"/>
    <lineage>
        <taxon>Bacteria</taxon>
        <taxon>Pseudomonadati</taxon>
        <taxon>Pseudomonadota</taxon>
        <taxon>Gammaproteobacteria</taxon>
        <taxon>Oceanospirillales</taxon>
        <taxon>Endozoicomonadaceae</taxon>
        <taxon>Endozoicomonas</taxon>
    </lineage>
</organism>
<sequence length="309" mass="35554">MTFEVLVEDLFLNTCTDKSLVPIENKSILSLANDYQEGKWRHSKFHNFVWDNIAETSLSYSERESLIDQSHSKLVAAAQSLRLTDSDRDIGKGSELAEIILYGIMRYHYNALPVVPKIFYKQNSQDNAKGADSVHLVLDDKNDFTIWFGEAKFFNDISDSRLGDIVKSVGNSLATDKLKRENSIITNVRDVDYLVSDEHLLESIKSALSQRESIDNIKPKLHIPILIIHECEITANNNRFTDEYKQNIIDLHKDRATAYFKKQIKSLSKIDMYDRITFHLILLPVPNKEQIVNRFVNKVKVFKEDAADE</sequence>
<name>A0ABT3MTN6_9GAMM</name>
<comment type="caution">
    <text evidence="2">The sequence shown here is derived from an EMBL/GenBank/DDBJ whole genome shotgun (WGS) entry which is preliminary data.</text>
</comment>
<evidence type="ECO:0000259" key="1">
    <source>
        <dbReference type="Pfam" id="PF08878"/>
    </source>
</evidence>
<dbReference type="RefSeq" id="WP_262567653.1">
    <property type="nucleotide sequence ID" value="NZ_JAPFCC010000001.1"/>
</dbReference>
<dbReference type="EMBL" id="JAPFCC010000001">
    <property type="protein sequence ID" value="MCW7552724.1"/>
    <property type="molecule type" value="Genomic_DNA"/>
</dbReference>
<feature type="domain" description="Anti-bacteriophage protein A/HamA C-terminal" evidence="1">
    <location>
        <begin position="11"/>
        <end position="298"/>
    </location>
</feature>
<evidence type="ECO:0000313" key="3">
    <source>
        <dbReference type="Proteomes" id="UP001209854"/>
    </source>
</evidence>